<dbReference type="Pfam" id="PF10070">
    <property type="entry name" value="DabA"/>
    <property type="match status" value="1"/>
</dbReference>
<comment type="function">
    <text evidence="6">Part of an energy-coupled inorganic carbon pump.</text>
</comment>
<evidence type="ECO:0000256" key="3">
    <source>
        <dbReference type="ARBA" id="ARBA00022723"/>
    </source>
</evidence>
<comment type="caution">
    <text evidence="7">The sequence shown here is derived from an EMBL/GenBank/DDBJ whole genome shotgun (WGS) entry which is preliminary data.</text>
</comment>
<dbReference type="AlphaFoldDB" id="A0A368HEG0"/>
<comment type="cofactor">
    <cofactor evidence="6">
        <name>Zn(2+)</name>
        <dbReference type="ChEBI" id="CHEBI:29105"/>
    </cofactor>
</comment>
<comment type="subunit">
    <text evidence="6">Forms a complex with DabB.</text>
</comment>
<comment type="subcellular location">
    <subcellularLocation>
        <location evidence="6">Cell membrane</location>
        <topology evidence="6">Peripheral membrane protein</topology>
    </subcellularLocation>
</comment>
<evidence type="ECO:0000256" key="4">
    <source>
        <dbReference type="ARBA" id="ARBA00022833"/>
    </source>
</evidence>
<evidence type="ECO:0000256" key="1">
    <source>
        <dbReference type="ARBA" id="ARBA00022448"/>
    </source>
</evidence>
<gene>
    <name evidence="6" type="primary">dabA</name>
    <name evidence="7" type="ORF">C4900_13810</name>
</gene>
<keyword evidence="5 6" id="KW-0472">Membrane</keyword>
<feature type="binding site" evidence="6">
    <location>
        <position position="538"/>
    </location>
    <ligand>
        <name>Zn(2+)</name>
        <dbReference type="ChEBI" id="CHEBI:29105"/>
    </ligand>
</feature>
<dbReference type="Proteomes" id="UP000253250">
    <property type="component" value="Unassembled WGS sequence"/>
</dbReference>
<feature type="binding site" evidence="6">
    <location>
        <position position="523"/>
    </location>
    <ligand>
        <name>Zn(2+)</name>
        <dbReference type="ChEBI" id="CHEBI:29105"/>
    </ligand>
</feature>
<dbReference type="PANTHER" id="PTHR38344:SF1">
    <property type="entry name" value="INORGANIC CARBON TRANSPORTER SUBUNIT DABA-RELATED"/>
    <property type="match status" value="1"/>
</dbReference>
<evidence type="ECO:0000313" key="8">
    <source>
        <dbReference type="Proteomes" id="UP000253250"/>
    </source>
</evidence>
<accession>A0A368HEG0</accession>
<evidence type="ECO:0000313" key="7">
    <source>
        <dbReference type="EMBL" id="RCN56826.1"/>
    </source>
</evidence>
<dbReference type="InterPro" id="IPR018752">
    <property type="entry name" value="DabA"/>
</dbReference>
<sequence length="834" mass="91536">MIAITDIDKELKARIDKACGRIAPLWPLKSFVAVNPYFGLADQPFWQADVTLKRVAGQGLTMPRAFYRKCLESGRITRADLAAALRESGSTWDVATLEEAAARPSPPPSVPLALVTDILGELDRQEWPGFVLERISQYCAAYFDEGQALWAMPWREQDLYAGWRAFTRLDRNPRTVGLRGMREALDDLPDQPARAIAWALRQLAVPEAAVDDYLHAALLSVGGWAGWARYKRWQAELAGGQDDTLRDLLAVRVCWDALLYKLRFSERLKARWYQAMIADAGVAAKAETQPQIAAKETDALLQTAFEIAYQRELIATLVTAPKVPASKERPPVHAVFCIDVRSEIFRRAFETVAPKARTGGFAGFFGVLMEYLPLGASAAKGHLPILFNPSYRICEHVAGADPEQTRALIAKRHGRLRAADAWKTFKTSASSCFTFVEAAGLLYAPKMFGDSMGWTRTVSHPDAKGLDDGARGRLGPRLVSDHAQGDCAAGGIPAADRPAAAEFALRNMGMIRDFARLVVLVGHGSTTVNNPQATALDCGACAGQTGEASARIAVALLNDAVTRQGLAEKGIHIPDDTVFVAGLHDTTTDEVTLFDTATLPSSHADDLRQLREWFKAAGQVTRMERSAFLGIGGLPEARVDADIKRRTRDWAEVRPEWALANNAAFIAAPRARTAHCDLGGRAFLHDYTWRNDVDFKTLTLIMSAPMVVGNWINMQYYGSVVDNVRFGSGNKVLHNVVGGSIGVLEGNGGDLRVGLAMQSLHDGHRWMHEPMRLNVFIEAPQAAMDDVIAGNPLVRQLVENAWLHLFQIDDEGRIHRRGLDRQWRAVTAIAAVPA</sequence>
<proteinExistence type="inferred from homology"/>
<organism evidence="7 8">
    <name type="scientific">Acidiferrobacter thiooxydans</name>
    <dbReference type="NCBI Taxonomy" id="163359"/>
    <lineage>
        <taxon>Bacteria</taxon>
        <taxon>Pseudomonadati</taxon>
        <taxon>Pseudomonadota</taxon>
        <taxon>Gammaproteobacteria</taxon>
        <taxon>Acidiferrobacterales</taxon>
        <taxon>Acidiferrobacteraceae</taxon>
        <taxon>Acidiferrobacter</taxon>
    </lineage>
</organism>
<comment type="similarity">
    <text evidence="6">Belongs to the inorganic carbon transporter (TC 9.A.2) DabA family.</text>
</comment>
<evidence type="ECO:0000256" key="5">
    <source>
        <dbReference type="ARBA" id="ARBA00023136"/>
    </source>
</evidence>
<dbReference type="GO" id="GO:0005886">
    <property type="term" value="C:plasma membrane"/>
    <property type="evidence" value="ECO:0007669"/>
    <property type="project" value="UniProtKB-SubCell"/>
</dbReference>
<keyword evidence="1 6" id="KW-0813">Transport</keyword>
<dbReference type="HAMAP" id="MF_01871">
    <property type="entry name" value="DabA"/>
    <property type="match status" value="1"/>
</dbReference>
<dbReference type="PANTHER" id="PTHR38344">
    <property type="entry name" value="UPF0753 PROTEIN AQ_863"/>
    <property type="match status" value="1"/>
</dbReference>
<evidence type="ECO:0000256" key="2">
    <source>
        <dbReference type="ARBA" id="ARBA00022475"/>
    </source>
</evidence>
<feature type="binding site" evidence="6">
    <location>
        <position position="337"/>
    </location>
    <ligand>
        <name>Zn(2+)</name>
        <dbReference type="ChEBI" id="CHEBI:29105"/>
    </ligand>
</feature>
<feature type="binding site" evidence="6">
    <location>
        <position position="339"/>
    </location>
    <ligand>
        <name>Zn(2+)</name>
        <dbReference type="ChEBI" id="CHEBI:29105"/>
    </ligand>
</feature>
<keyword evidence="3 6" id="KW-0479">Metal-binding</keyword>
<keyword evidence="4 6" id="KW-0862">Zinc</keyword>
<reference evidence="7 8" key="1">
    <citation type="submission" date="2018-02" db="EMBL/GenBank/DDBJ databases">
        <title>Insights into the biology of acidophilic members of the Acidiferrobacteraceae family derived from comparative genomic analyses.</title>
        <authorList>
            <person name="Issotta F."/>
            <person name="Thyssen C."/>
            <person name="Mena C."/>
            <person name="Moya A."/>
            <person name="Bellenberg S."/>
            <person name="Sproer C."/>
            <person name="Covarrubias P.C."/>
            <person name="Sand W."/>
            <person name="Quatrini R."/>
            <person name="Vera M."/>
        </authorList>
    </citation>
    <scope>NUCLEOTIDE SEQUENCE [LARGE SCALE GENOMIC DNA]</scope>
    <source>
        <strain evidence="8">m-1</strain>
    </source>
</reference>
<dbReference type="EMBL" id="PSYR01000002">
    <property type="protein sequence ID" value="RCN56826.1"/>
    <property type="molecule type" value="Genomic_DNA"/>
</dbReference>
<name>A0A368HEG0_9GAMM</name>
<keyword evidence="2 6" id="KW-1003">Cell membrane</keyword>
<dbReference type="RefSeq" id="WP_114283274.1">
    <property type="nucleotide sequence ID" value="NZ_PSYR01000002.1"/>
</dbReference>
<dbReference type="OrthoDB" id="9805101at2"/>
<evidence type="ECO:0000256" key="6">
    <source>
        <dbReference type="HAMAP-Rule" id="MF_01871"/>
    </source>
</evidence>
<dbReference type="GO" id="GO:0008270">
    <property type="term" value="F:zinc ion binding"/>
    <property type="evidence" value="ECO:0007669"/>
    <property type="project" value="UniProtKB-UniRule"/>
</dbReference>
<protein>
    <recommendedName>
        <fullName evidence="6">Probable inorganic carbon transporter subunit DabA</fullName>
    </recommendedName>
</protein>
<keyword evidence="8" id="KW-1185">Reference proteome</keyword>